<evidence type="ECO:0000313" key="3">
    <source>
        <dbReference type="Proteomes" id="UP001257948"/>
    </source>
</evidence>
<evidence type="ECO:0000313" key="2">
    <source>
        <dbReference type="EMBL" id="MDT7846371.1"/>
    </source>
</evidence>
<feature type="region of interest" description="Disordered" evidence="1">
    <location>
        <begin position="118"/>
        <end position="161"/>
    </location>
</feature>
<keyword evidence="3" id="KW-1185">Reference proteome</keyword>
<dbReference type="Proteomes" id="UP001257948">
    <property type="component" value="Unassembled WGS sequence"/>
</dbReference>
<reference evidence="3" key="1">
    <citation type="submission" date="2023-07" db="EMBL/GenBank/DDBJ databases">
        <title>Draft genome sequence of the endophytic actinobacterium Streptomyces justiciae WPN32, a potential antibiotic producer.</title>
        <authorList>
            <person name="Yasawong M."/>
            <person name="Pana W."/>
            <person name="Ganta P."/>
            <person name="Santapan N."/>
            <person name="Songngamsuk T."/>
            <person name="Phatcharaharikarn M."/>
            <person name="Kerdtoob S."/>
            <person name="Nantapong N."/>
        </authorList>
    </citation>
    <scope>NUCLEOTIDE SEQUENCE [LARGE SCALE GENOMIC DNA]</scope>
    <source>
        <strain evidence="3">WPN32</strain>
    </source>
</reference>
<gene>
    <name evidence="2" type="ORF">RQC66_37205</name>
</gene>
<dbReference type="Gene3D" id="2.50.20.20">
    <property type="match status" value="1"/>
</dbReference>
<protein>
    <submittedName>
        <fullName evidence="2">Uncharacterized protein</fullName>
    </submittedName>
</protein>
<accession>A0ABU3M5R9</accession>
<comment type="caution">
    <text evidence="2">The sequence shown here is derived from an EMBL/GenBank/DDBJ whole genome shotgun (WGS) entry which is preliminary data.</text>
</comment>
<dbReference type="InterPro" id="IPR029046">
    <property type="entry name" value="LolA/LolB/LppX"/>
</dbReference>
<dbReference type="RefSeq" id="WP_314206719.1">
    <property type="nucleotide sequence ID" value="NZ_JAVTLL010000034.1"/>
</dbReference>
<proteinExistence type="predicted"/>
<feature type="compositionally biased region" description="Basic and acidic residues" evidence="1">
    <location>
        <begin position="126"/>
        <end position="137"/>
    </location>
</feature>
<name>A0ABU3M5R9_9ACTN</name>
<dbReference type="SUPFAM" id="SSF89392">
    <property type="entry name" value="Prokaryotic lipoproteins and lipoprotein localization factors"/>
    <property type="match status" value="1"/>
</dbReference>
<dbReference type="EMBL" id="JAVTLL010000034">
    <property type="protein sequence ID" value="MDT7846371.1"/>
    <property type="molecule type" value="Genomic_DNA"/>
</dbReference>
<evidence type="ECO:0000256" key="1">
    <source>
        <dbReference type="SAM" id="MobiDB-lite"/>
    </source>
</evidence>
<organism evidence="2 3">
    <name type="scientific">Streptomyces justiciae</name>
    <dbReference type="NCBI Taxonomy" id="2780140"/>
    <lineage>
        <taxon>Bacteria</taxon>
        <taxon>Bacillati</taxon>
        <taxon>Actinomycetota</taxon>
        <taxon>Actinomycetes</taxon>
        <taxon>Kitasatosporales</taxon>
        <taxon>Streptomycetaceae</taxon>
        <taxon>Streptomyces</taxon>
    </lineage>
</organism>
<sequence>MDLPSDLGGLWAPPLSFPYREDASSNRLPAEKLKGKSWFGAAPGVWGRSMDNQSFDVLPDELLPSPLVQSTMMSASKDVRVIGTETVDGARTTHYKGTVRYDDMTTATQRAQVYGLHADDPITMDLPRHQPARDRQRPARRRHPLAGGRAGRLTRSPLTES</sequence>